<gene>
    <name evidence="4" type="ORF">EDC14_104622</name>
</gene>
<evidence type="ECO:0000256" key="1">
    <source>
        <dbReference type="SAM" id="SignalP"/>
    </source>
</evidence>
<protein>
    <submittedName>
        <fullName evidence="4">Parallel beta helix pectate lyase-like protein</fullName>
    </submittedName>
</protein>
<keyword evidence="1" id="KW-0732">Signal</keyword>
<dbReference type="InterPro" id="IPR011050">
    <property type="entry name" value="Pectin_lyase_fold/virulence"/>
</dbReference>
<evidence type="ECO:0000313" key="4">
    <source>
        <dbReference type="EMBL" id="TCL57462.1"/>
    </source>
</evidence>
<evidence type="ECO:0000259" key="3">
    <source>
        <dbReference type="Pfam" id="PF21258"/>
    </source>
</evidence>
<dbReference type="SMART" id="SM00710">
    <property type="entry name" value="PbH1"/>
    <property type="match status" value="4"/>
</dbReference>
<dbReference type="InterPro" id="IPR006626">
    <property type="entry name" value="PbH1"/>
</dbReference>
<evidence type="ECO:0000259" key="2">
    <source>
        <dbReference type="Pfam" id="PF13229"/>
    </source>
</evidence>
<evidence type="ECO:0000313" key="5">
    <source>
        <dbReference type="Proteomes" id="UP000295008"/>
    </source>
</evidence>
<proteinExistence type="predicted"/>
<dbReference type="GO" id="GO:0016829">
    <property type="term" value="F:lyase activity"/>
    <property type="evidence" value="ECO:0007669"/>
    <property type="project" value="UniProtKB-KW"/>
</dbReference>
<sequence>MKYGIRKSLSILLFFIMAACLTLVAVNNTYAEQTATGHSGKIITVKQHGSADYRTISAAVNAARPGDTIIVHEGTYRETVTFPRGGNDETSRITLKAADGENVIVKGSDVATGWEPYSGDTYKLVKANSYFGDFNPFNTVWPTRPISCGNVYINDRELAQQTSISNVQNNAKTWYAIVDGSNTTVYANFSGLDPNRNRAEIHVRKQVINAAWNQGYITIDGLTVMHGCAPKGQGYWKPESVATMSIPMDGAIATTGGHHWIIQNCTVKNNRGVAIDFGLGAQRKEAANGGTPAVYGYHKILNNVVRDNGTNGIMAYKGAYTEIAGNKLINNNALNTTLLSEAFVKDVDGGEGIYIHHNYFYSNQTWKTMPIWLDSECNNCRVSENVFAGPGLSYVMYEANHGYNLMDNNVFIGVGINMYESSHTYMVHNLFLGIGNNNNFVNPKRITGTPETAEGWDGVCRTMSLHVPDTLTSLGRYETRYRFNKMFNNIFYTNGPIAEATEPAAYEPTWSVYQPNVTTFVGTYIWGNECDYNVYYNGAQKINNYASAHNYTPDAHSAVVSGNTYTYSADENSCEITINIDPNNIPANLGAPKMTGFYLGPHELYKTLGYDVIAPDVITDFFGNERKGGVVVGPFSQLHPGSNQFKLWPIGR</sequence>
<keyword evidence="4" id="KW-0456">Lyase</keyword>
<dbReference type="InterPro" id="IPR049169">
    <property type="entry name" value="Glyco_hydro_120_ins"/>
</dbReference>
<reference evidence="4 5" key="1">
    <citation type="submission" date="2019-03" db="EMBL/GenBank/DDBJ databases">
        <title>Genomic Encyclopedia of Type Strains, Phase IV (KMG-IV): sequencing the most valuable type-strain genomes for metagenomic binning, comparative biology and taxonomic classification.</title>
        <authorList>
            <person name="Goeker M."/>
        </authorList>
    </citation>
    <scope>NUCLEOTIDE SEQUENCE [LARGE SCALE GENOMIC DNA]</scope>
    <source>
        <strain evidence="4 5">LX-B</strain>
    </source>
</reference>
<dbReference type="RefSeq" id="WP_165908274.1">
    <property type="nucleotide sequence ID" value="NZ_SLUN01000046.1"/>
</dbReference>
<dbReference type="Gene3D" id="2.160.20.10">
    <property type="entry name" value="Single-stranded right-handed beta-helix, Pectin lyase-like"/>
    <property type="match status" value="1"/>
</dbReference>
<feature type="signal peptide" evidence="1">
    <location>
        <begin position="1"/>
        <end position="25"/>
    </location>
</feature>
<dbReference type="EMBL" id="SLUN01000046">
    <property type="protein sequence ID" value="TCL57462.1"/>
    <property type="molecule type" value="Genomic_DNA"/>
</dbReference>
<keyword evidence="5" id="KW-1185">Reference proteome</keyword>
<feature type="chain" id="PRO_5039478831" evidence="1">
    <location>
        <begin position="26"/>
        <end position="652"/>
    </location>
</feature>
<organism evidence="4 5">
    <name type="scientific">Hydrogenispora ethanolica</name>
    <dbReference type="NCBI Taxonomy" id="1082276"/>
    <lineage>
        <taxon>Bacteria</taxon>
        <taxon>Bacillati</taxon>
        <taxon>Bacillota</taxon>
        <taxon>Hydrogenispora</taxon>
    </lineage>
</organism>
<feature type="domain" description="Glycoside hydrolase 120 insertion" evidence="3">
    <location>
        <begin position="112"/>
        <end position="201"/>
    </location>
</feature>
<accession>A0A4V2QBR3</accession>
<comment type="caution">
    <text evidence="4">The sequence shown here is derived from an EMBL/GenBank/DDBJ whole genome shotgun (WGS) entry which is preliminary data.</text>
</comment>
<feature type="domain" description="Right handed beta helix" evidence="2">
    <location>
        <begin position="251"/>
        <end position="431"/>
    </location>
</feature>
<dbReference type="InterPro" id="IPR039448">
    <property type="entry name" value="Beta_helix"/>
</dbReference>
<dbReference type="Pfam" id="PF13229">
    <property type="entry name" value="Beta_helix"/>
    <property type="match status" value="1"/>
</dbReference>
<dbReference type="InterPro" id="IPR012334">
    <property type="entry name" value="Pectin_lyas_fold"/>
</dbReference>
<dbReference type="Pfam" id="PF21258">
    <property type="entry name" value="Glyco_hydro_120_ins"/>
    <property type="match status" value="1"/>
</dbReference>
<dbReference type="PROSITE" id="PS51257">
    <property type="entry name" value="PROKAR_LIPOPROTEIN"/>
    <property type="match status" value="1"/>
</dbReference>
<dbReference type="Proteomes" id="UP000295008">
    <property type="component" value="Unassembled WGS sequence"/>
</dbReference>
<name>A0A4V2QBR3_HYDET</name>
<dbReference type="SUPFAM" id="SSF51126">
    <property type="entry name" value="Pectin lyase-like"/>
    <property type="match status" value="1"/>
</dbReference>
<dbReference type="AlphaFoldDB" id="A0A4V2QBR3"/>